<dbReference type="EMBL" id="RAPK01000008">
    <property type="protein sequence ID" value="RKD73424.1"/>
    <property type="molecule type" value="Genomic_DNA"/>
</dbReference>
<dbReference type="GO" id="GO:0035336">
    <property type="term" value="P:long-chain fatty-acyl-CoA metabolic process"/>
    <property type="evidence" value="ECO:0007669"/>
    <property type="project" value="TreeGrafter"/>
</dbReference>
<proteinExistence type="predicted"/>
<dbReference type="Proteomes" id="UP000285120">
    <property type="component" value="Unassembled WGS sequence"/>
</dbReference>
<gene>
    <name evidence="2" type="ORF">ATL39_1718</name>
</gene>
<dbReference type="Gene3D" id="3.40.50.720">
    <property type="entry name" value="NAD(P)-binding Rossmann-like Domain"/>
    <property type="match status" value="1"/>
</dbReference>
<dbReference type="RefSeq" id="WP_170146878.1">
    <property type="nucleotide sequence ID" value="NZ_RAPK01000008.1"/>
</dbReference>
<dbReference type="InterPro" id="IPR013120">
    <property type="entry name" value="FAR_NAD-bd"/>
</dbReference>
<dbReference type="InterPro" id="IPR036291">
    <property type="entry name" value="NAD(P)-bd_dom_sf"/>
</dbReference>
<comment type="caution">
    <text evidence="2">The sequence shown here is derived from an EMBL/GenBank/DDBJ whole genome shotgun (WGS) entry which is preliminary data.</text>
</comment>
<name>A0A419V4K6_9BACL</name>
<evidence type="ECO:0000313" key="3">
    <source>
        <dbReference type="Proteomes" id="UP000285120"/>
    </source>
</evidence>
<dbReference type="AlphaFoldDB" id="A0A419V4K6"/>
<dbReference type="CDD" id="cd05263">
    <property type="entry name" value="MupV_like_SDR_e"/>
    <property type="match status" value="1"/>
</dbReference>
<protein>
    <submittedName>
        <fullName evidence="2">Thioester reductase-like protein</fullName>
    </submittedName>
</protein>
<reference evidence="2 3" key="1">
    <citation type="submission" date="2018-09" db="EMBL/GenBank/DDBJ databases">
        <title>Genomic Encyclopedia of Archaeal and Bacterial Type Strains, Phase II (KMG-II): from individual species to whole genera.</title>
        <authorList>
            <person name="Goeker M."/>
        </authorList>
    </citation>
    <scope>NUCLEOTIDE SEQUENCE [LARGE SCALE GENOMIC DNA]</scope>
    <source>
        <strain evidence="2 3">DSM 17008</strain>
    </source>
</reference>
<dbReference type="PANTHER" id="PTHR11011:SF45">
    <property type="entry name" value="FATTY ACYL-COA REDUCTASE CG8306-RELATED"/>
    <property type="match status" value="1"/>
</dbReference>
<evidence type="ECO:0000259" key="1">
    <source>
        <dbReference type="Pfam" id="PF07993"/>
    </source>
</evidence>
<keyword evidence="3" id="KW-1185">Reference proteome</keyword>
<feature type="domain" description="Thioester reductase (TE)" evidence="1">
    <location>
        <begin position="7"/>
        <end position="243"/>
    </location>
</feature>
<dbReference type="GO" id="GO:0080019">
    <property type="term" value="F:alcohol-forming very long-chain fatty acyl-CoA reductase activity"/>
    <property type="evidence" value="ECO:0007669"/>
    <property type="project" value="InterPro"/>
</dbReference>
<evidence type="ECO:0000313" key="2">
    <source>
        <dbReference type="EMBL" id="RKD73424.1"/>
    </source>
</evidence>
<dbReference type="GO" id="GO:0010345">
    <property type="term" value="P:suberin biosynthetic process"/>
    <property type="evidence" value="ECO:0007669"/>
    <property type="project" value="TreeGrafter"/>
</dbReference>
<accession>A0A419V4K6</accession>
<dbReference type="PANTHER" id="PTHR11011">
    <property type="entry name" value="MALE STERILITY PROTEIN 2-RELATED"/>
    <property type="match status" value="1"/>
</dbReference>
<dbReference type="InterPro" id="IPR026055">
    <property type="entry name" value="FAR"/>
</dbReference>
<sequence length="366" mass="41936">MKNSYFITGFPGFVAGALLRGLLQEKPDTESIYLLVHPEKLEEAEQKTNDIAASLEFPRSRIEIVPGDITKTGLNIDPAHEKRITEQVTHVFHLAAVYDLSVSYHYAYSVNVTGTRMMNDWVKQLSRLKRYTYFSTAYIAGKREGNIFESQLNEQQYFKNNYEQTKFQGEFLVEKMMQGTVPVTIIRPGIIMGDSITGETDKFDGFYYLIKAMRNPTQAAFRGYTGSGEAEGNFVPIDYVVRASLYLAHEAKGENHTYHLTDPNPYKMKEIQRMLALEIHGKEPKRKVPISILRMLLSTGAIRRKLGIPKETLDYFEYKASFDTTRARKDLEGSGIECPDLKERIAPAVHYFEHHQDDSSKFPFLR</sequence>
<organism evidence="2 3">
    <name type="scientific">Sinobaca qinghaiensis</name>
    <dbReference type="NCBI Taxonomy" id="342944"/>
    <lineage>
        <taxon>Bacteria</taxon>
        <taxon>Bacillati</taxon>
        <taxon>Bacillota</taxon>
        <taxon>Bacilli</taxon>
        <taxon>Bacillales</taxon>
        <taxon>Sporolactobacillaceae</taxon>
        <taxon>Sinobaca</taxon>
    </lineage>
</organism>
<dbReference type="Pfam" id="PF07993">
    <property type="entry name" value="NAD_binding_4"/>
    <property type="match status" value="1"/>
</dbReference>
<dbReference type="SUPFAM" id="SSF51735">
    <property type="entry name" value="NAD(P)-binding Rossmann-fold domains"/>
    <property type="match status" value="1"/>
</dbReference>